<evidence type="ECO:0000313" key="3">
    <source>
        <dbReference type="Proteomes" id="UP000190951"/>
    </source>
</evidence>
<evidence type="ECO:0000313" key="2">
    <source>
        <dbReference type="EMBL" id="URZ09678.1"/>
    </source>
</evidence>
<gene>
    <name evidence="2" type="ORF">CROST_003710</name>
</gene>
<dbReference type="Proteomes" id="UP000190951">
    <property type="component" value="Chromosome"/>
</dbReference>
<reference evidence="2 3" key="1">
    <citation type="submission" date="2022-04" db="EMBL/GenBank/DDBJ databases">
        <title>Genome sequence of C. roseum typestrain.</title>
        <authorList>
            <person name="Poehlein A."/>
            <person name="Schoch T."/>
            <person name="Duerre P."/>
            <person name="Daniel R."/>
        </authorList>
    </citation>
    <scope>NUCLEOTIDE SEQUENCE [LARGE SCALE GENOMIC DNA]</scope>
    <source>
        <strain evidence="2 3">DSM 7320</strain>
    </source>
</reference>
<accession>A0A1S8L720</accession>
<dbReference type="Pfam" id="PF18623">
    <property type="entry name" value="TnsE_C"/>
    <property type="match status" value="1"/>
</dbReference>
<dbReference type="EMBL" id="CP096983">
    <property type="protein sequence ID" value="URZ09678.1"/>
    <property type="molecule type" value="Genomic_DNA"/>
</dbReference>
<dbReference type="AlphaFoldDB" id="A0A1S8L720"/>
<proteinExistence type="predicted"/>
<dbReference type="STRING" id="84029.CROST_20740"/>
<feature type="domain" description="TnsE C-terminal" evidence="1">
    <location>
        <begin position="5"/>
        <end position="73"/>
    </location>
</feature>
<dbReference type="InterPro" id="IPR041419">
    <property type="entry name" value="TnsE_C"/>
</dbReference>
<sequence>MIDDRECSLIEVEREGRALSMLMLKAEGTVNWEWIYSRLLIGLVDGSGTWRKERINYIINNIIIKRMNHMGRKRDKNLNFLYYKLFMEK</sequence>
<organism evidence="2 3">
    <name type="scientific">Clostridium felsineum</name>
    <dbReference type="NCBI Taxonomy" id="36839"/>
    <lineage>
        <taxon>Bacteria</taxon>
        <taxon>Bacillati</taxon>
        <taxon>Bacillota</taxon>
        <taxon>Clostridia</taxon>
        <taxon>Eubacteriales</taxon>
        <taxon>Clostridiaceae</taxon>
        <taxon>Clostridium</taxon>
    </lineage>
</organism>
<name>A0A1S8L720_9CLOT</name>
<evidence type="ECO:0000259" key="1">
    <source>
        <dbReference type="Pfam" id="PF18623"/>
    </source>
</evidence>
<keyword evidence="3" id="KW-1185">Reference proteome</keyword>
<protein>
    <recommendedName>
        <fullName evidence="1">TnsE C-terminal domain-containing protein</fullName>
    </recommendedName>
</protein>
<dbReference type="KEGG" id="crw:CROST_003710"/>
<dbReference type="RefSeq" id="WP_077835314.1">
    <property type="nucleotide sequence ID" value="NZ_CP096983.1"/>
</dbReference>